<evidence type="ECO:0000256" key="3">
    <source>
        <dbReference type="ARBA" id="ARBA00022598"/>
    </source>
</evidence>
<comment type="catalytic activity">
    <reaction evidence="4">
        <text>ATP + (deoxyribonucleotide)n-3'-hydroxyl + 5'-phospho-(deoxyribonucleotide)m = (deoxyribonucleotide)n+m + AMP + diphosphate.</text>
        <dbReference type="EC" id="6.5.1.1"/>
    </reaction>
</comment>
<dbReference type="Gene3D" id="2.40.50.140">
    <property type="entry name" value="Nucleic acid-binding proteins"/>
    <property type="match status" value="1"/>
</dbReference>
<dbReference type="Gene3D" id="3.30.470.30">
    <property type="entry name" value="DNA ligase/mRNA capping enzyme"/>
    <property type="match status" value="1"/>
</dbReference>
<dbReference type="NCBIfam" id="TIGR02779">
    <property type="entry name" value="NHEJ_ligase_lig"/>
    <property type="match status" value="1"/>
</dbReference>
<dbReference type="InterPro" id="IPR050191">
    <property type="entry name" value="ATP-dep_DNA_ligase"/>
</dbReference>
<dbReference type="GO" id="GO:0006281">
    <property type="term" value="P:DNA repair"/>
    <property type="evidence" value="ECO:0007669"/>
    <property type="project" value="InterPro"/>
</dbReference>
<keyword evidence="8" id="KW-1185">Reference proteome</keyword>
<dbReference type="RefSeq" id="WP_184616870.1">
    <property type="nucleotide sequence ID" value="NZ_BOOS01000020.1"/>
</dbReference>
<dbReference type="GO" id="GO:0005524">
    <property type="term" value="F:ATP binding"/>
    <property type="evidence" value="ECO:0007669"/>
    <property type="project" value="InterPro"/>
</dbReference>
<evidence type="ECO:0000256" key="4">
    <source>
        <dbReference type="ARBA" id="ARBA00034003"/>
    </source>
</evidence>
<dbReference type="EMBL" id="JACHBR010000002">
    <property type="protein sequence ID" value="MBB5630410.1"/>
    <property type="molecule type" value="Genomic_DNA"/>
</dbReference>
<organism evidence="7 8">
    <name type="scientific">Sphaerisporangium krabiense</name>
    <dbReference type="NCBI Taxonomy" id="763782"/>
    <lineage>
        <taxon>Bacteria</taxon>
        <taxon>Bacillati</taxon>
        <taxon>Actinomycetota</taxon>
        <taxon>Actinomycetes</taxon>
        <taxon>Streptosporangiales</taxon>
        <taxon>Streptosporangiaceae</taxon>
        <taxon>Sphaerisporangium</taxon>
    </lineage>
</organism>
<dbReference type="CDD" id="cd07906">
    <property type="entry name" value="Adenylation_DNA_ligase_LigD_LigC"/>
    <property type="match status" value="1"/>
</dbReference>
<dbReference type="InterPro" id="IPR014146">
    <property type="entry name" value="LigD_ligase_dom"/>
</dbReference>
<dbReference type="CDD" id="cd07971">
    <property type="entry name" value="OBF_DNA_ligase_LigD"/>
    <property type="match status" value="1"/>
</dbReference>
<dbReference type="PANTHER" id="PTHR45674">
    <property type="entry name" value="DNA LIGASE 1/3 FAMILY MEMBER"/>
    <property type="match status" value="1"/>
</dbReference>
<evidence type="ECO:0000256" key="2">
    <source>
        <dbReference type="ARBA" id="ARBA00012727"/>
    </source>
</evidence>
<feature type="compositionally biased region" description="Pro residues" evidence="5">
    <location>
        <begin position="338"/>
        <end position="348"/>
    </location>
</feature>
<evidence type="ECO:0000313" key="7">
    <source>
        <dbReference type="EMBL" id="MBB5630410.1"/>
    </source>
</evidence>
<dbReference type="Proteomes" id="UP000588112">
    <property type="component" value="Unassembled WGS sequence"/>
</dbReference>
<gene>
    <name evidence="7" type="ORF">BJ981_006174</name>
</gene>
<comment type="caution">
    <text evidence="7">The sequence shown here is derived from an EMBL/GenBank/DDBJ whole genome shotgun (WGS) entry which is preliminary data.</text>
</comment>
<keyword evidence="3 7" id="KW-0436">Ligase</keyword>
<dbReference type="InterPro" id="IPR012309">
    <property type="entry name" value="DNA_ligase_ATP-dep_C"/>
</dbReference>
<dbReference type="InterPro" id="IPR012310">
    <property type="entry name" value="DNA_ligase_ATP-dep_cent"/>
</dbReference>
<dbReference type="SUPFAM" id="SSF50249">
    <property type="entry name" value="Nucleic acid-binding proteins"/>
    <property type="match status" value="1"/>
</dbReference>
<proteinExistence type="inferred from homology"/>
<dbReference type="Pfam" id="PF04679">
    <property type="entry name" value="DNA_ligase_A_C"/>
    <property type="match status" value="1"/>
</dbReference>
<dbReference type="EC" id="6.5.1.1" evidence="2"/>
<dbReference type="GO" id="GO:0006310">
    <property type="term" value="P:DNA recombination"/>
    <property type="evidence" value="ECO:0007669"/>
    <property type="project" value="InterPro"/>
</dbReference>
<dbReference type="GO" id="GO:0003910">
    <property type="term" value="F:DNA ligase (ATP) activity"/>
    <property type="evidence" value="ECO:0007669"/>
    <property type="project" value="UniProtKB-EC"/>
</dbReference>
<feature type="region of interest" description="Disordered" evidence="5">
    <location>
        <begin position="1"/>
        <end position="22"/>
    </location>
</feature>
<dbReference type="PANTHER" id="PTHR45674:SF4">
    <property type="entry name" value="DNA LIGASE 1"/>
    <property type="match status" value="1"/>
</dbReference>
<name>A0A7W8ZAN9_9ACTN</name>
<evidence type="ECO:0000256" key="5">
    <source>
        <dbReference type="SAM" id="MobiDB-lite"/>
    </source>
</evidence>
<dbReference type="AlphaFoldDB" id="A0A7W8ZAN9"/>
<accession>A0A7W8ZAN9</accession>
<evidence type="ECO:0000256" key="1">
    <source>
        <dbReference type="ARBA" id="ARBA00007572"/>
    </source>
</evidence>
<evidence type="ECO:0000259" key="6">
    <source>
        <dbReference type="PROSITE" id="PS50160"/>
    </source>
</evidence>
<evidence type="ECO:0000313" key="8">
    <source>
        <dbReference type="Proteomes" id="UP000588112"/>
    </source>
</evidence>
<dbReference type="InterPro" id="IPR012340">
    <property type="entry name" value="NA-bd_OB-fold"/>
</dbReference>
<dbReference type="Pfam" id="PF01068">
    <property type="entry name" value="DNA_ligase_A_M"/>
    <property type="match status" value="1"/>
</dbReference>
<comment type="similarity">
    <text evidence="1">Belongs to the ATP-dependent DNA ligase family.</text>
</comment>
<sequence length="348" mass="38101">MGGLPTYSPMLAQPGPLPPPAVDEQWGHEMKWDGVRALAYVEDAALRLVSRNGRNVTTAYPELYPLAGAVGRRDVVLDGEIVAFDEAGRPSFSALQPRMHQRDPARVRHLVATVPVTFMLFDVLHVGADPAIGLPYVERRALLEEVVSAGARWQVPAWFHDDGVHALGLSRRLGMEGIVSKRLSSPYRPGRRSPDWTKVKNFRAQEVVIGGWTPGKGRRAATIGSLLLGVHDGGRLVYAGNVGTGFTEETLRDLLEVLRPLERDTSPFADEVPREQAREARWVDPELVGEVQYAEWTPDHRLRHPSWRGLRGDLAPGQVTREDPGPPPMTGGGAAGPPDQPPPAVPSR</sequence>
<dbReference type="Gene3D" id="3.30.1490.70">
    <property type="match status" value="1"/>
</dbReference>
<protein>
    <recommendedName>
        <fullName evidence="2">DNA ligase (ATP)</fullName>
        <ecNumber evidence="2">6.5.1.1</ecNumber>
    </recommendedName>
</protein>
<dbReference type="PROSITE" id="PS50160">
    <property type="entry name" value="DNA_LIGASE_A3"/>
    <property type="match status" value="1"/>
</dbReference>
<dbReference type="SUPFAM" id="SSF56091">
    <property type="entry name" value="DNA ligase/mRNA capping enzyme, catalytic domain"/>
    <property type="match status" value="1"/>
</dbReference>
<feature type="region of interest" description="Disordered" evidence="5">
    <location>
        <begin position="302"/>
        <end position="348"/>
    </location>
</feature>
<reference evidence="7 8" key="1">
    <citation type="submission" date="2020-08" db="EMBL/GenBank/DDBJ databases">
        <title>Sequencing the genomes of 1000 actinobacteria strains.</title>
        <authorList>
            <person name="Klenk H.-P."/>
        </authorList>
    </citation>
    <scope>NUCLEOTIDE SEQUENCE [LARGE SCALE GENOMIC DNA]</scope>
    <source>
        <strain evidence="7 8">DSM 45790</strain>
    </source>
</reference>
<feature type="domain" description="ATP-dependent DNA ligase family profile" evidence="6">
    <location>
        <begin position="113"/>
        <end position="232"/>
    </location>
</feature>